<dbReference type="GO" id="GO:0008168">
    <property type="term" value="F:methyltransferase activity"/>
    <property type="evidence" value="ECO:0007669"/>
    <property type="project" value="UniProtKB-KW"/>
</dbReference>
<protein>
    <submittedName>
        <fullName evidence="2">Methyltransferase domain-containing protein</fullName>
    </submittedName>
</protein>
<dbReference type="AlphaFoldDB" id="A0A1H3QW35"/>
<evidence type="ECO:0000313" key="3">
    <source>
        <dbReference type="Proteomes" id="UP000199515"/>
    </source>
</evidence>
<name>A0A1H3QW35_9PSEU</name>
<feature type="domain" description="Methyltransferase" evidence="1">
    <location>
        <begin position="40"/>
        <end position="136"/>
    </location>
</feature>
<proteinExistence type="predicted"/>
<dbReference type="RefSeq" id="WP_091297099.1">
    <property type="nucleotide sequence ID" value="NZ_FNON01000010.1"/>
</dbReference>
<dbReference type="OrthoDB" id="3818852at2"/>
<dbReference type="EMBL" id="FNON01000010">
    <property type="protein sequence ID" value="SDZ17188.1"/>
    <property type="molecule type" value="Genomic_DNA"/>
</dbReference>
<keyword evidence="2" id="KW-0489">Methyltransferase</keyword>
<dbReference type="Pfam" id="PF13649">
    <property type="entry name" value="Methyltransf_25"/>
    <property type="match status" value="1"/>
</dbReference>
<evidence type="ECO:0000313" key="2">
    <source>
        <dbReference type="EMBL" id="SDZ17188.1"/>
    </source>
</evidence>
<evidence type="ECO:0000259" key="1">
    <source>
        <dbReference type="Pfam" id="PF13649"/>
    </source>
</evidence>
<dbReference type="CDD" id="cd02440">
    <property type="entry name" value="AdoMet_MTases"/>
    <property type="match status" value="1"/>
</dbReference>
<gene>
    <name evidence="2" type="ORF">SAMN05421504_110101</name>
</gene>
<keyword evidence="3" id="KW-1185">Reference proteome</keyword>
<dbReference type="Gene3D" id="3.40.50.150">
    <property type="entry name" value="Vaccinia Virus protein VP39"/>
    <property type="match status" value="1"/>
</dbReference>
<keyword evidence="2" id="KW-0808">Transferase</keyword>
<sequence>MTRGFYDDLAGTYDLLYADWDASMARQAKALDWFLPDGLVLDCACGIGTQSLGLALRRREVVGTDLSPVAVARARREAAQRGVRVSFAAADMRALPFGDGTFAAVVCADNSLPHLTTPDEMRAGLAEMRRVLKPGGGLLISTRPYDGTRPGSQPPSVKHAADGRAITFQLWHWHDDGERYDAEVFQLLPDGDTWTVHTRQMTYWAITRAQLSPLVAEAGFTDLRWVEPEDSGFFQPLLVAQAE</sequence>
<dbReference type="Proteomes" id="UP000199515">
    <property type="component" value="Unassembled WGS sequence"/>
</dbReference>
<dbReference type="SUPFAM" id="SSF53335">
    <property type="entry name" value="S-adenosyl-L-methionine-dependent methyltransferases"/>
    <property type="match status" value="1"/>
</dbReference>
<accession>A0A1H3QW35</accession>
<organism evidence="2 3">
    <name type="scientific">Amycolatopsis xylanica</name>
    <dbReference type="NCBI Taxonomy" id="589385"/>
    <lineage>
        <taxon>Bacteria</taxon>
        <taxon>Bacillati</taxon>
        <taxon>Actinomycetota</taxon>
        <taxon>Actinomycetes</taxon>
        <taxon>Pseudonocardiales</taxon>
        <taxon>Pseudonocardiaceae</taxon>
        <taxon>Amycolatopsis</taxon>
    </lineage>
</organism>
<dbReference type="STRING" id="589385.SAMN05421504_110101"/>
<dbReference type="PANTHER" id="PTHR43591">
    <property type="entry name" value="METHYLTRANSFERASE"/>
    <property type="match status" value="1"/>
</dbReference>
<dbReference type="InterPro" id="IPR041698">
    <property type="entry name" value="Methyltransf_25"/>
</dbReference>
<dbReference type="InterPro" id="IPR029063">
    <property type="entry name" value="SAM-dependent_MTases_sf"/>
</dbReference>
<reference evidence="2 3" key="1">
    <citation type="submission" date="2016-10" db="EMBL/GenBank/DDBJ databases">
        <authorList>
            <person name="de Groot N.N."/>
        </authorList>
    </citation>
    <scope>NUCLEOTIDE SEQUENCE [LARGE SCALE GENOMIC DNA]</scope>
    <source>
        <strain evidence="2 3">CPCC 202699</strain>
    </source>
</reference>
<dbReference type="GO" id="GO:0032259">
    <property type="term" value="P:methylation"/>
    <property type="evidence" value="ECO:0007669"/>
    <property type="project" value="UniProtKB-KW"/>
</dbReference>